<keyword evidence="2" id="KW-1185">Reference proteome</keyword>
<evidence type="ECO:0000313" key="1">
    <source>
        <dbReference type="EMBL" id="KAA9325142.1"/>
    </source>
</evidence>
<dbReference type="Proteomes" id="UP000326380">
    <property type="component" value="Unassembled WGS sequence"/>
</dbReference>
<reference evidence="1 2" key="1">
    <citation type="submission" date="2019-09" db="EMBL/GenBank/DDBJ databases">
        <title>Genome sequence of Hymenobacter sp. M3.</title>
        <authorList>
            <person name="Srinivasan S."/>
        </authorList>
    </citation>
    <scope>NUCLEOTIDE SEQUENCE [LARGE SCALE GENOMIC DNA]</scope>
    <source>
        <strain evidence="1 2">M3</strain>
    </source>
</reference>
<sequence>MNRRNTLGITDEELAEYMQVLIDQFTLSWLTGSIGHPLQLLWRRVDELATNELFSLAYSIKRLLEIDRKWTVAQVKLVMSREKNTYQGALFEIFALSMLHSNEHPIKPAKLNQAGFDGILTGVSGKEMRVSIKNYGASKYQQSFEKRAAELEVLVVQLLKKYAYLPCQVVLDFPDVYPEDREWNMLLERLDDMFKQQRMSAEPFSALVEPIDPSKPAKDENARAVFILMIYPFKDKLSSFHLKYQSYTLVITSAYHRNEYKNLFSKLQDACSNLAKHSAVETDNVFNSLFIHLPDSVSLEKAVEWITQYFEMFPGKPISLVLLYQPSVVDDLEHDVSRISNAFKVFTREDADVGANYTLSVPVGRVSDKSSDRMLVGTFADGRKQVFPFYDRYVYQRGKHYLRMTPDGKGGFQGNITRVGSGVYASLVVEIPGQPGSAALSGRFAPSDELLIL</sequence>
<dbReference type="AlphaFoldDB" id="A0AA88FH80"/>
<gene>
    <name evidence="1" type="ORF">F0P96_20815</name>
</gene>
<organism evidence="1 2">
    <name type="scientific">Hymenobacter busanensis</name>
    <dbReference type="NCBI Taxonomy" id="2607656"/>
    <lineage>
        <taxon>Bacteria</taxon>
        <taxon>Pseudomonadati</taxon>
        <taxon>Bacteroidota</taxon>
        <taxon>Cytophagia</taxon>
        <taxon>Cytophagales</taxon>
        <taxon>Hymenobacteraceae</taxon>
        <taxon>Hymenobacter</taxon>
    </lineage>
</organism>
<evidence type="ECO:0000313" key="2">
    <source>
        <dbReference type="Proteomes" id="UP000326380"/>
    </source>
</evidence>
<protein>
    <submittedName>
        <fullName evidence="1">Uncharacterized protein</fullName>
    </submittedName>
</protein>
<accession>A0AA88FH80</accession>
<comment type="caution">
    <text evidence="1">The sequence shown here is derived from an EMBL/GenBank/DDBJ whole genome shotgun (WGS) entry which is preliminary data.</text>
</comment>
<dbReference type="RefSeq" id="WP_151080931.1">
    <property type="nucleotide sequence ID" value="NZ_VTWU01000011.1"/>
</dbReference>
<proteinExistence type="predicted"/>
<name>A0AA88FH80_9BACT</name>
<dbReference type="EMBL" id="VTWU01000011">
    <property type="protein sequence ID" value="KAA9325142.1"/>
    <property type="molecule type" value="Genomic_DNA"/>
</dbReference>